<name>A0A7T3G0M4_9EURY</name>
<accession>A0A7T3G0M4</accession>
<dbReference type="RefSeq" id="WP_198062963.1">
    <property type="nucleotide sequence ID" value="NZ_CP065856.1"/>
</dbReference>
<sequence>MALNLSLAVHPYAWTQPLRDGRVEPEGVNLSAVNYPNPVRFSRMVRDLEFDACELSMGTYLATRRDVDRFPFTAIPVFPFRKFRHAYMYVREGAGIDSVADLSGARVGIVNWQTTTGIWQRGTLADRHGLDLGSVEWVAGGSEIVDIDVPERFDVEYVGHQGSTIGLLEDMIERGEIDAIFHPVDAGIENARRLFDDAKGVEQTYYRETGIFPIMHAIVVRDDVLAEHPWVVQPLYDAFERAKEIGLTALERPRELPLVWADVYADEQRAVLGEDPWEYGLTDDNVTAVETLAGYARDQGVAAERYDADDLFATDHLDTDYYA</sequence>
<proteinExistence type="predicted"/>
<protein>
    <submittedName>
        <fullName evidence="1">4,5-dihydroxyphthalate decarboxylase</fullName>
    </submittedName>
</protein>
<gene>
    <name evidence="1" type="ORF">I7X12_06080</name>
</gene>
<dbReference type="KEGG" id="hlt:I7X12_06080"/>
<organism evidence="1 2">
    <name type="scientific">Halosimplex litoreum</name>
    <dbReference type="NCBI Taxonomy" id="1198301"/>
    <lineage>
        <taxon>Archaea</taxon>
        <taxon>Methanobacteriati</taxon>
        <taxon>Methanobacteriota</taxon>
        <taxon>Stenosarchaea group</taxon>
        <taxon>Halobacteria</taxon>
        <taxon>Halobacteriales</taxon>
        <taxon>Haloarculaceae</taxon>
        <taxon>Halosimplex</taxon>
    </lineage>
</organism>
<dbReference type="Proteomes" id="UP000595001">
    <property type="component" value="Chromosome"/>
</dbReference>
<keyword evidence="2" id="KW-1185">Reference proteome</keyword>
<reference evidence="1 2" key="1">
    <citation type="submission" date="2020-12" db="EMBL/GenBank/DDBJ databases">
        <title>Halosimplex halophilum sp. nov. and Halosimplex salinum sp. nov., two new members of the genus Halosimplex.</title>
        <authorList>
            <person name="Cui H.L."/>
        </authorList>
    </citation>
    <scope>NUCLEOTIDE SEQUENCE [LARGE SCALE GENOMIC DNA]</scope>
    <source>
        <strain evidence="1 2">YGH94</strain>
    </source>
</reference>
<dbReference type="Gene3D" id="3.40.190.10">
    <property type="entry name" value="Periplasmic binding protein-like II"/>
    <property type="match status" value="1"/>
</dbReference>
<dbReference type="EMBL" id="CP065856">
    <property type="protein sequence ID" value="QPV64189.1"/>
    <property type="molecule type" value="Genomic_DNA"/>
</dbReference>
<dbReference type="GeneID" id="60588043"/>
<dbReference type="OrthoDB" id="305927at2157"/>
<evidence type="ECO:0000313" key="2">
    <source>
        <dbReference type="Proteomes" id="UP000595001"/>
    </source>
</evidence>
<dbReference type="AlphaFoldDB" id="A0A7T3G0M4"/>
<evidence type="ECO:0000313" key="1">
    <source>
        <dbReference type="EMBL" id="QPV64189.1"/>
    </source>
</evidence>
<dbReference type="SUPFAM" id="SSF53850">
    <property type="entry name" value="Periplasmic binding protein-like II"/>
    <property type="match status" value="1"/>
</dbReference>